<dbReference type="RefSeq" id="WP_149816671.1">
    <property type="nucleotide sequence ID" value="NZ_VUOA01000018.1"/>
</dbReference>
<organism evidence="2 3">
    <name type="scientific">Salinarimonas soli</name>
    <dbReference type="NCBI Taxonomy" id="1638099"/>
    <lineage>
        <taxon>Bacteria</taxon>
        <taxon>Pseudomonadati</taxon>
        <taxon>Pseudomonadota</taxon>
        <taxon>Alphaproteobacteria</taxon>
        <taxon>Hyphomicrobiales</taxon>
        <taxon>Salinarimonadaceae</taxon>
        <taxon>Salinarimonas</taxon>
    </lineage>
</organism>
<sequence length="307" mass="33766">MPFEAHPVTDRASWLAMRQADVTASVAGALLGVHEYETPYSLWARKTGQLDEDAEESPAMRRGRLLEPVALQLLAEERPDWSLEPGRAYFRDPAERLGATPDAFAACPRRGRGIVQVKSVESMIFRQKWRDGETGIVEPPLWIAVQAIVEAYLTGADWACVAALVVGHGLDLEVVDVPVHSGVVERVRDATRAFWDLVESGEAPSPDYARDGATIARMFQADQGTEVDLSDDNHLPVLLQERAALKAGIKASEERCSEIEAEFKAKLGLNAVGHLAGGTTVTWKTQHRRGYSVEPTSFRVLRFPRAA</sequence>
<dbReference type="EMBL" id="VUOA01000018">
    <property type="protein sequence ID" value="KAA2237716.1"/>
    <property type="molecule type" value="Genomic_DNA"/>
</dbReference>
<evidence type="ECO:0000313" key="3">
    <source>
        <dbReference type="Proteomes" id="UP000323142"/>
    </source>
</evidence>
<evidence type="ECO:0000259" key="1">
    <source>
        <dbReference type="Pfam" id="PF09588"/>
    </source>
</evidence>
<gene>
    <name evidence="2" type="ORF">F0L46_08540</name>
</gene>
<keyword evidence="3" id="KW-1185">Reference proteome</keyword>
<dbReference type="SUPFAM" id="SSF52980">
    <property type="entry name" value="Restriction endonuclease-like"/>
    <property type="match status" value="1"/>
</dbReference>
<reference evidence="2 3" key="1">
    <citation type="submission" date="2019-09" db="EMBL/GenBank/DDBJ databases">
        <title>Salinarimonas rosea gen. nov., sp. nov., a new member of the a-2 subgroup of the Proteobacteria.</title>
        <authorList>
            <person name="Liu J."/>
        </authorList>
    </citation>
    <scope>NUCLEOTIDE SEQUENCE [LARGE SCALE GENOMIC DNA]</scope>
    <source>
        <strain evidence="2 3">BN140002</strain>
    </source>
</reference>
<dbReference type="OrthoDB" id="7801725at2"/>
<protein>
    <submittedName>
        <fullName evidence="2">YqaJ viral recombinase family protein</fullName>
    </submittedName>
</protein>
<accession>A0A5B2VGM6</accession>
<proteinExistence type="predicted"/>
<dbReference type="AlphaFoldDB" id="A0A5B2VGM6"/>
<reference evidence="2 3" key="2">
    <citation type="submission" date="2019-09" db="EMBL/GenBank/DDBJ databases">
        <authorList>
            <person name="Jin C."/>
        </authorList>
    </citation>
    <scope>NUCLEOTIDE SEQUENCE [LARGE SCALE GENOMIC DNA]</scope>
    <source>
        <strain evidence="2 3">BN140002</strain>
    </source>
</reference>
<dbReference type="Gene3D" id="3.90.320.10">
    <property type="match status" value="1"/>
</dbReference>
<comment type="caution">
    <text evidence="2">The sequence shown here is derived from an EMBL/GenBank/DDBJ whole genome shotgun (WGS) entry which is preliminary data.</text>
</comment>
<dbReference type="Proteomes" id="UP000323142">
    <property type="component" value="Unassembled WGS sequence"/>
</dbReference>
<feature type="domain" description="YqaJ viral recombinase" evidence="1">
    <location>
        <begin position="14"/>
        <end position="141"/>
    </location>
</feature>
<name>A0A5B2VGM6_9HYPH</name>
<dbReference type="InterPro" id="IPR019080">
    <property type="entry name" value="YqaJ_viral_recombinase"/>
</dbReference>
<dbReference type="InterPro" id="IPR011335">
    <property type="entry name" value="Restrct_endonuc-II-like"/>
</dbReference>
<evidence type="ECO:0000313" key="2">
    <source>
        <dbReference type="EMBL" id="KAA2237716.1"/>
    </source>
</evidence>
<dbReference type="InterPro" id="IPR011604">
    <property type="entry name" value="PDDEXK-like_dom_sf"/>
</dbReference>
<dbReference type="Pfam" id="PF09588">
    <property type="entry name" value="YqaJ"/>
    <property type="match status" value="1"/>
</dbReference>